<feature type="domain" description="SHSP" evidence="3">
    <location>
        <begin position="36"/>
        <end position="150"/>
    </location>
</feature>
<gene>
    <name evidence="4" type="ORF">SAMN05444148_2603</name>
</gene>
<evidence type="ECO:0000256" key="2">
    <source>
        <dbReference type="RuleBase" id="RU003616"/>
    </source>
</evidence>
<keyword evidence="5" id="KW-1185">Reference proteome</keyword>
<comment type="similarity">
    <text evidence="1 2">Belongs to the small heat shock protein (HSP20) family.</text>
</comment>
<dbReference type="STRING" id="1089305.SAMN05444148_2603"/>
<evidence type="ECO:0000256" key="1">
    <source>
        <dbReference type="PROSITE-ProRule" id="PRU00285"/>
    </source>
</evidence>
<dbReference type="Proteomes" id="UP000184522">
    <property type="component" value="Unassembled WGS sequence"/>
</dbReference>
<evidence type="ECO:0000313" key="5">
    <source>
        <dbReference type="Proteomes" id="UP000184522"/>
    </source>
</evidence>
<dbReference type="Gene3D" id="2.60.40.790">
    <property type="match status" value="1"/>
</dbReference>
<dbReference type="InterPro" id="IPR002068">
    <property type="entry name" value="A-crystallin/Hsp20_dom"/>
</dbReference>
<sequence>MSLIKFNNRNRLFPWNNNQLKDFFSSDDFLFSDDFFDEDSLMPAMNVKELDEEFEVEFAAPGFKKSDFEVTLENHVLNVSAKKETKKEEEDKDYMRKEFSYNAFKRSLRLPETVDDMADIKAIYNDGILKLNLHKKEQAKETPKKVIEVI</sequence>
<evidence type="ECO:0000313" key="4">
    <source>
        <dbReference type="EMBL" id="SHH66481.1"/>
    </source>
</evidence>
<dbReference type="SUPFAM" id="SSF49764">
    <property type="entry name" value="HSP20-like chaperones"/>
    <property type="match status" value="1"/>
</dbReference>
<protein>
    <submittedName>
        <fullName evidence="4">HSP20 family protein</fullName>
    </submittedName>
</protein>
<dbReference type="RefSeq" id="WP_073087113.1">
    <property type="nucleotide sequence ID" value="NZ_FQWS01000002.1"/>
</dbReference>
<dbReference type="Pfam" id="PF00011">
    <property type="entry name" value="HSP20"/>
    <property type="match status" value="1"/>
</dbReference>
<dbReference type="PROSITE" id="PS01031">
    <property type="entry name" value="SHSP"/>
    <property type="match status" value="1"/>
</dbReference>
<dbReference type="OrthoDB" id="9814487at2"/>
<dbReference type="PANTHER" id="PTHR11527">
    <property type="entry name" value="HEAT-SHOCK PROTEIN 20 FAMILY MEMBER"/>
    <property type="match status" value="1"/>
</dbReference>
<dbReference type="CDD" id="cd06464">
    <property type="entry name" value="ACD_sHsps-like"/>
    <property type="match status" value="1"/>
</dbReference>
<dbReference type="InterPro" id="IPR008978">
    <property type="entry name" value="HSP20-like_chaperone"/>
</dbReference>
<reference evidence="5" key="1">
    <citation type="submission" date="2016-11" db="EMBL/GenBank/DDBJ databases">
        <authorList>
            <person name="Varghese N."/>
            <person name="Submissions S."/>
        </authorList>
    </citation>
    <scope>NUCLEOTIDE SEQUENCE [LARGE SCALE GENOMIC DNA]</scope>
    <source>
        <strain evidence="5">DSM 25330</strain>
    </source>
</reference>
<organism evidence="4 5">
    <name type="scientific">Winogradskyella jejuensis</name>
    <dbReference type="NCBI Taxonomy" id="1089305"/>
    <lineage>
        <taxon>Bacteria</taxon>
        <taxon>Pseudomonadati</taxon>
        <taxon>Bacteroidota</taxon>
        <taxon>Flavobacteriia</taxon>
        <taxon>Flavobacteriales</taxon>
        <taxon>Flavobacteriaceae</taxon>
        <taxon>Winogradskyella</taxon>
    </lineage>
</organism>
<dbReference type="AlphaFoldDB" id="A0A1M5UU31"/>
<evidence type="ECO:0000259" key="3">
    <source>
        <dbReference type="PROSITE" id="PS01031"/>
    </source>
</evidence>
<dbReference type="EMBL" id="FQWS01000002">
    <property type="protein sequence ID" value="SHH66481.1"/>
    <property type="molecule type" value="Genomic_DNA"/>
</dbReference>
<proteinExistence type="inferred from homology"/>
<name>A0A1M5UU31_9FLAO</name>
<accession>A0A1M5UU31</accession>
<dbReference type="InterPro" id="IPR031107">
    <property type="entry name" value="Small_HSP"/>
</dbReference>